<evidence type="ECO:0000256" key="5">
    <source>
        <dbReference type="ARBA" id="ARBA00022723"/>
    </source>
</evidence>
<keyword evidence="14" id="KW-1185">Reference proteome</keyword>
<dbReference type="Gene3D" id="2.60.120.10">
    <property type="entry name" value="Jelly Rolls"/>
    <property type="match status" value="1"/>
</dbReference>
<dbReference type="FunFam" id="2.60.120.10:FF:000005">
    <property type="entry name" value="Germin-like protein subfamily 1 member 8"/>
    <property type="match status" value="1"/>
</dbReference>
<dbReference type="PANTHER" id="PTHR31238">
    <property type="entry name" value="GERMIN-LIKE PROTEIN SUBFAMILY 3 MEMBER 3"/>
    <property type="match status" value="1"/>
</dbReference>
<dbReference type="SMART" id="SM00835">
    <property type="entry name" value="Cupin_1"/>
    <property type="match status" value="1"/>
</dbReference>
<evidence type="ECO:0000256" key="4">
    <source>
        <dbReference type="ARBA" id="ARBA00022525"/>
    </source>
</evidence>
<dbReference type="GO" id="GO:0030145">
    <property type="term" value="F:manganese ion binding"/>
    <property type="evidence" value="ECO:0007669"/>
    <property type="project" value="UniProtKB-UniRule"/>
</dbReference>
<comment type="caution">
    <text evidence="13">The sequence shown here is derived from an EMBL/GenBank/DDBJ whole genome shotgun (WGS) entry which is preliminary data.</text>
</comment>
<dbReference type="CDD" id="cd02241">
    <property type="entry name" value="cupin_OxOx"/>
    <property type="match status" value="1"/>
</dbReference>
<evidence type="ECO:0000256" key="10">
    <source>
        <dbReference type="PIRSR" id="PIRSR601929-3"/>
    </source>
</evidence>
<name>A0AAW1I7K5_SAPOF</name>
<accession>A0AAW1I7K5</accession>
<organism evidence="13 14">
    <name type="scientific">Saponaria officinalis</name>
    <name type="common">Common soapwort</name>
    <name type="synonym">Lychnis saponaria</name>
    <dbReference type="NCBI Taxonomy" id="3572"/>
    <lineage>
        <taxon>Eukaryota</taxon>
        <taxon>Viridiplantae</taxon>
        <taxon>Streptophyta</taxon>
        <taxon>Embryophyta</taxon>
        <taxon>Tracheophyta</taxon>
        <taxon>Spermatophyta</taxon>
        <taxon>Magnoliopsida</taxon>
        <taxon>eudicotyledons</taxon>
        <taxon>Gunneridae</taxon>
        <taxon>Pentapetalae</taxon>
        <taxon>Caryophyllales</taxon>
        <taxon>Caryophyllaceae</taxon>
        <taxon>Caryophylleae</taxon>
        <taxon>Saponaria</taxon>
    </lineage>
</organism>
<protein>
    <recommendedName>
        <fullName evidence="11">Germin-like protein</fullName>
    </recommendedName>
</protein>
<keyword evidence="4 11" id="KW-0964">Secreted</keyword>
<keyword evidence="7 8" id="KW-0464">Manganese</keyword>
<gene>
    <name evidence="13" type="ORF">RND81_10G225300</name>
</gene>
<dbReference type="InterPro" id="IPR014710">
    <property type="entry name" value="RmlC-like_jellyroll"/>
</dbReference>
<feature type="binding site" evidence="8">
    <location>
        <position position="122"/>
    </location>
    <ligand>
        <name>oxalate</name>
        <dbReference type="ChEBI" id="CHEBI:30623"/>
    </ligand>
</feature>
<feature type="domain" description="Cupin type-1" evidence="12">
    <location>
        <begin position="69"/>
        <end position="220"/>
    </location>
</feature>
<dbReference type="InterPro" id="IPR011051">
    <property type="entry name" value="RmlC_Cupin_sf"/>
</dbReference>
<evidence type="ECO:0000256" key="1">
    <source>
        <dbReference type="ARBA" id="ARBA00004271"/>
    </source>
</evidence>
<reference evidence="13" key="1">
    <citation type="submission" date="2024-03" db="EMBL/GenBank/DDBJ databases">
        <title>WGS assembly of Saponaria officinalis var. Norfolk2.</title>
        <authorList>
            <person name="Jenkins J."/>
            <person name="Shu S."/>
            <person name="Grimwood J."/>
            <person name="Barry K."/>
            <person name="Goodstein D."/>
            <person name="Schmutz J."/>
            <person name="Leebens-Mack J."/>
            <person name="Osbourn A."/>
        </authorList>
    </citation>
    <scope>NUCLEOTIDE SEQUENCE [LARGE SCALE GENOMIC DNA]</scope>
    <source>
        <strain evidence="13">JIC</strain>
    </source>
</reference>
<evidence type="ECO:0000256" key="3">
    <source>
        <dbReference type="ARBA" id="ARBA00022523"/>
    </source>
</evidence>
<sequence length="228" mass="24647">MKMVEITACCMGFVIIMSLSFNVVYAPDPPPLQDFCVGVVGPSFPVSVNGLFCKNPNNVTSDDFRFQGFNIPGNTSNRYGSEAVMTNVFRFPALNTLGIAMGRVDYAPGGVNPLHFHPRASEMQTVIQGTLFAGFISNNSPDGINRLYSSVLKEGDIFVFPQGLIHFQINVGDTPAVANSAFGSQNPGRVDIDQAVFGSTPVIPNDVLTRAFQVDEGIIQALRSQFDD</sequence>
<evidence type="ECO:0000256" key="9">
    <source>
        <dbReference type="PIRSR" id="PIRSR601929-2"/>
    </source>
</evidence>
<dbReference type="InterPro" id="IPR001929">
    <property type="entry name" value="Germin"/>
</dbReference>
<feature type="signal peptide" evidence="11">
    <location>
        <begin position="1"/>
        <end position="26"/>
    </location>
</feature>
<dbReference type="GO" id="GO:0048046">
    <property type="term" value="C:apoplast"/>
    <property type="evidence" value="ECO:0007669"/>
    <property type="project" value="UniProtKB-SubCell"/>
</dbReference>
<keyword evidence="11" id="KW-0732">Signal</keyword>
<dbReference type="EMBL" id="JBDFQZ010000010">
    <property type="protein sequence ID" value="KAK9684683.1"/>
    <property type="molecule type" value="Genomic_DNA"/>
</dbReference>
<feature type="binding site" evidence="8">
    <location>
        <position position="117"/>
    </location>
    <ligand>
        <name>oxalate</name>
        <dbReference type="ChEBI" id="CHEBI:30623"/>
    </ligand>
</feature>
<evidence type="ECO:0000256" key="2">
    <source>
        <dbReference type="ARBA" id="ARBA00007456"/>
    </source>
</evidence>
<dbReference type="InterPro" id="IPR006045">
    <property type="entry name" value="Cupin_1"/>
</dbReference>
<feature type="binding site" evidence="9">
    <location>
        <position position="115"/>
    </location>
    <ligand>
        <name>Mn(2+)</name>
        <dbReference type="ChEBI" id="CHEBI:29035"/>
    </ligand>
</feature>
<feature type="binding site" evidence="9">
    <location>
        <position position="117"/>
    </location>
    <ligand>
        <name>Mn(2+)</name>
        <dbReference type="ChEBI" id="CHEBI:29035"/>
    </ligand>
</feature>
<dbReference type="PRINTS" id="PR00325">
    <property type="entry name" value="GERMIN"/>
</dbReference>
<evidence type="ECO:0000313" key="14">
    <source>
        <dbReference type="Proteomes" id="UP001443914"/>
    </source>
</evidence>
<feature type="binding site" evidence="8">
    <location>
        <position position="112"/>
    </location>
    <ligand>
        <name>oxalate</name>
        <dbReference type="ChEBI" id="CHEBI:30623"/>
    </ligand>
</feature>
<evidence type="ECO:0000256" key="11">
    <source>
        <dbReference type="RuleBase" id="RU366015"/>
    </source>
</evidence>
<dbReference type="SUPFAM" id="SSF51182">
    <property type="entry name" value="RmlC-like cupins"/>
    <property type="match status" value="1"/>
</dbReference>
<feature type="disulfide bond" evidence="10">
    <location>
        <begin position="36"/>
        <end position="53"/>
    </location>
</feature>
<keyword evidence="5 8" id="KW-0479">Metal-binding</keyword>
<dbReference type="Proteomes" id="UP001443914">
    <property type="component" value="Unassembled WGS sequence"/>
</dbReference>
<comment type="similarity">
    <text evidence="2 11">Belongs to the germin family.</text>
</comment>
<feature type="binding site" evidence="9">
    <location>
        <position position="122"/>
    </location>
    <ligand>
        <name>Mn(2+)</name>
        <dbReference type="ChEBI" id="CHEBI:29035"/>
    </ligand>
</feature>
<feature type="chain" id="PRO_5043093872" description="Germin-like protein" evidence="11">
    <location>
        <begin position="27"/>
        <end position="228"/>
    </location>
</feature>
<comment type="subcellular location">
    <subcellularLocation>
        <location evidence="1 11">Secreted</location>
        <location evidence="1 11">Extracellular space</location>
        <location evidence="1 11">Apoplast</location>
    </subcellularLocation>
</comment>
<evidence type="ECO:0000259" key="12">
    <source>
        <dbReference type="SMART" id="SM00835"/>
    </source>
</evidence>
<dbReference type="PROSITE" id="PS00725">
    <property type="entry name" value="GERMIN"/>
    <property type="match status" value="1"/>
</dbReference>
<dbReference type="InterPro" id="IPR019780">
    <property type="entry name" value="Germin_Mn-BS"/>
</dbReference>
<evidence type="ECO:0000256" key="6">
    <source>
        <dbReference type="ARBA" id="ARBA00023157"/>
    </source>
</evidence>
<dbReference type="AlphaFoldDB" id="A0AAW1I7K5"/>
<proteinExistence type="inferred from homology"/>
<keyword evidence="3 11" id="KW-0052">Apoplast</keyword>
<evidence type="ECO:0000256" key="7">
    <source>
        <dbReference type="ARBA" id="ARBA00023211"/>
    </source>
</evidence>
<keyword evidence="6 10" id="KW-1015">Disulfide bond</keyword>
<evidence type="ECO:0000313" key="13">
    <source>
        <dbReference type="EMBL" id="KAK9684683.1"/>
    </source>
</evidence>
<feature type="binding site" evidence="9">
    <location>
        <position position="166"/>
    </location>
    <ligand>
        <name>Mn(2+)</name>
        <dbReference type="ChEBI" id="CHEBI:29035"/>
    </ligand>
</feature>
<evidence type="ECO:0000256" key="8">
    <source>
        <dbReference type="PIRSR" id="PIRSR601929-1"/>
    </source>
</evidence>
<dbReference type="Pfam" id="PF00190">
    <property type="entry name" value="Cupin_1"/>
    <property type="match status" value="1"/>
</dbReference>